<dbReference type="AlphaFoldDB" id="A0A3E0WDQ2"/>
<sequence>MSTTSLYRRLSRRETHSPLSGLAIVLALLAILALAYLGVEFVLRLLGRSALLVAPAQLAQAVTDAPGYPAGALIAGGIVAAVIGLILVIVAFSGSRRARHTLTSERAATVIDNEVIASALARHAAYAARISPDNTQVTVSHRRAIVRVTPASGLTVDRDAVSAAVDEQLAAYELEPSIRSRVIIESQGKVGA</sequence>
<dbReference type="Gene3D" id="3.90.56.10">
    <property type="entry name" value="Monooxygenase component MmoB/DmpM"/>
    <property type="match status" value="1"/>
</dbReference>
<protein>
    <submittedName>
        <fullName evidence="3">Uncharacterized protein</fullName>
    </submittedName>
</protein>
<evidence type="ECO:0000313" key="3">
    <source>
        <dbReference type="EMBL" id="RFA29442.1"/>
    </source>
</evidence>
<name>A0A3E0WDQ2_9MICO</name>
<reference evidence="3 4" key="1">
    <citation type="submission" date="2017-04" db="EMBL/GenBank/DDBJ databases">
        <title>Comparative genome analysis of Subtercola boreus.</title>
        <authorList>
            <person name="Cho Y.-J."/>
            <person name="Cho A."/>
            <person name="Kim O.-S."/>
            <person name="Lee J.-I."/>
        </authorList>
    </citation>
    <scope>NUCLEOTIDE SEQUENCE [LARGE SCALE GENOMIC DNA]</scope>
    <source>
        <strain evidence="3 4">P28004</strain>
    </source>
</reference>
<feature type="transmembrane region" description="Helical" evidence="2">
    <location>
        <begin position="21"/>
        <end position="47"/>
    </location>
</feature>
<dbReference type="Pfam" id="PF02406">
    <property type="entry name" value="MmoB_DmpM"/>
    <property type="match status" value="1"/>
</dbReference>
<proteinExistence type="inferred from homology"/>
<accession>A0A3E0WDQ2</accession>
<dbReference type="InterPro" id="IPR036889">
    <property type="entry name" value="mOase_MmoB_DmpM_sf"/>
</dbReference>
<dbReference type="GO" id="GO:0004497">
    <property type="term" value="F:monooxygenase activity"/>
    <property type="evidence" value="ECO:0007669"/>
    <property type="project" value="InterPro"/>
</dbReference>
<keyword evidence="2" id="KW-0472">Membrane</keyword>
<keyword evidence="2" id="KW-0812">Transmembrane</keyword>
<feature type="transmembrane region" description="Helical" evidence="2">
    <location>
        <begin position="67"/>
        <end position="92"/>
    </location>
</feature>
<dbReference type="EMBL" id="NBXE01000002">
    <property type="protein sequence ID" value="RFA29442.1"/>
    <property type="molecule type" value="Genomic_DNA"/>
</dbReference>
<comment type="caution">
    <text evidence="3">The sequence shown here is derived from an EMBL/GenBank/DDBJ whole genome shotgun (WGS) entry which is preliminary data.</text>
</comment>
<dbReference type="Proteomes" id="UP000257080">
    <property type="component" value="Unassembled WGS sequence"/>
</dbReference>
<dbReference type="RefSeq" id="WP_116416966.1">
    <property type="nucleotide sequence ID" value="NZ_NBXC01000002.1"/>
</dbReference>
<dbReference type="InterPro" id="IPR003454">
    <property type="entry name" value="MOase_MmoB_DmpM"/>
</dbReference>
<keyword evidence="2" id="KW-1133">Transmembrane helix</keyword>
<evidence type="ECO:0000313" key="4">
    <source>
        <dbReference type="Proteomes" id="UP000257080"/>
    </source>
</evidence>
<evidence type="ECO:0000256" key="1">
    <source>
        <dbReference type="ARBA" id="ARBA00006313"/>
    </source>
</evidence>
<dbReference type="OrthoDB" id="5126451at2"/>
<evidence type="ECO:0000256" key="2">
    <source>
        <dbReference type="SAM" id="Phobius"/>
    </source>
</evidence>
<gene>
    <name evidence="3" type="ORF">B7R25_00095</name>
</gene>
<comment type="similarity">
    <text evidence="1">Belongs to the TmoD/XamoD family.</text>
</comment>
<organism evidence="3 4">
    <name type="scientific">Subtercola boreus</name>
    <dbReference type="NCBI Taxonomy" id="120213"/>
    <lineage>
        <taxon>Bacteria</taxon>
        <taxon>Bacillati</taxon>
        <taxon>Actinomycetota</taxon>
        <taxon>Actinomycetes</taxon>
        <taxon>Micrococcales</taxon>
        <taxon>Microbacteriaceae</taxon>
        <taxon>Subtercola</taxon>
    </lineage>
</organism>